<dbReference type="PIRSF" id="PIRSF007165">
    <property type="entry name" value="UCP007165"/>
    <property type="match status" value="1"/>
</dbReference>
<reference evidence="3 5" key="1">
    <citation type="submission" date="2014-07" db="EMBL/GenBank/DDBJ databases">
        <title>Complete genome sequence of a moderately halophilic bacterium Terribacillus aidingensis MP602, isolated from Cryptomeria fortunei in Tianmu mountain in China.</title>
        <authorList>
            <person name="Wang Y."/>
            <person name="Lu P."/>
            <person name="Zhang L."/>
        </authorList>
    </citation>
    <scope>NUCLEOTIDE SEQUENCE [LARGE SCALE GENOMIC DNA]</scope>
    <source>
        <strain evidence="3 5">MP602</strain>
    </source>
</reference>
<dbReference type="SMART" id="SM00914">
    <property type="entry name" value="IDEAL"/>
    <property type="match status" value="1"/>
</dbReference>
<dbReference type="Gene3D" id="4.10.810.10">
    <property type="entry name" value="Virus Scaffolding Protein, Chain A"/>
    <property type="match status" value="1"/>
</dbReference>
<protein>
    <recommendedName>
        <fullName evidence="1">UPF0302 protein GZ22_08355</fullName>
    </recommendedName>
</protein>
<dbReference type="InterPro" id="IPR014957">
    <property type="entry name" value="IDEAL_dom"/>
</dbReference>
<dbReference type="RefSeq" id="WP_038560883.1">
    <property type="nucleotide sequence ID" value="NZ_CP008876.1"/>
</dbReference>
<dbReference type="EMBL" id="FOCD01000001">
    <property type="protein sequence ID" value="SEM62730.1"/>
    <property type="molecule type" value="Genomic_DNA"/>
</dbReference>
<evidence type="ECO:0000256" key="1">
    <source>
        <dbReference type="HAMAP-Rule" id="MF_00760"/>
    </source>
</evidence>
<dbReference type="Pfam" id="PF08864">
    <property type="entry name" value="UPF0302"/>
    <property type="match status" value="1"/>
</dbReference>
<evidence type="ECO:0000313" key="5">
    <source>
        <dbReference type="Proteomes" id="UP000027980"/>
    </source>
</evidence>
<evidence type="ECO:0000313" key="3">
    <source>
        <dbReference type="EMBL" id="AIF66644.1"/>
    </source>
</evidence>
<accession>A0A075LJW0</accession>
<evidence type="ECO:0000313" key="6">
    <source>
        <dbReference type="Proteomes" id="UP000199735"/>
    </source>
</evidence>
<dbReference type="InterPro" id="IPR038091">
    <property type="entry name" value="UPF0302_N_sf"/>
</dbReference>
<feature type="domain" description="IDEAL" evidence="2">
    <location>
        <begin position="139"/>
        <end position="175"/>
    </location>
</feature>
<dbReference type="InterPro" id="IPR014963">
    <property type="entry name" value="UPF0302_N"/>
</dbReference>
<gene>
    <name evidence="3" type="ORF">GZ22_08355</name>
    <name evidence="4" type="ORF">SAMN04489762_0584</name>
</gene>
<dbReference type="Proteomes" id="UP000027980">
    <property type="component" value="Chromosome"/>
</dbReference>
<dbReference type="EMBL" id="CP008876">
    <property type="protein sequence ID" value="AIF66644.1"/>
    <property type="molecule type" value="Genomic_DNA"/>
</dbReference>
<dbReference type="KEGG" id="tap:GZ22_08355"/>
<dbReference type="Proteomes" id="UP000199735">
    <property type="component" value="Unassembled WGS sequence"/>
</dbReference>
<dbReference type="NCBIfam" id="NF002965">
    <property type="entry name" value="PRK03636.1"/>
    <property type="match status" value="1"/>
</dbReference>
<organism evidence="3 5">
    <name type="scientific">Terribacillus saccharophilus</name>
    <dbReference type="NCBI Taxonomy" id="361277"/>
    <lineage>
        <taxon>Bacteria</taxon>
        <taxon>Bacillati</taxon>
        <taxon>Bacillota</taxon>
        <taxon>Bacilli</taxon>
        <taxon>Bacillales</taxon>
        <taxon>Bacillaceae</taxon>
        <taxon>Terribacillus</taxon>
    </lineage>
</organism>
<dbReference type="InterPro" id="IPR027393">
    <property type="entry name" value="Virus_scaffolding_prot_C"/>
</dbReference>
<sequence>MNISVTMQDKKTFIRWFLDNYQLKRRESVWILNYLINHDSFLDNVHFIREARFSPRGIIISAHCSEEVPFRFYKDNIVTTDAEKSFHDIRMNKKDPVYIQLNFKNSHQSMEYVAVLEDNPFLPEDHYVTKEDRQLATKLLDASHYQYKKKKLQEAIDLALDKRDESKFQLLSRAMRQLKEEAEDKIENI</sequence>
<evidence type="ECO:0000313" key="4">
    <source>
        <dbReference type="EMBL" id="SEM62730.1"/>
    </source>
</evidence>
<name>A0A075LJW0_9BACI</name>
<dbReference type="HOGENOM" id="CLU_126019_0_0_9"/>
<dbReference type="GeneID" id="34220878"/>
<dbReference type="Pfam" id="PF08858">
    <property type="entry name" value="IDEAL"/>
    <property type="match status" value="1"/>
</dbReference>
<dbReference type="Gene3D" id="3.40.1530.30">
    <property type="entry name" value="Uncharacterised family UPF0302, N-terminal domain"/>
    <property type="match status" value="1"/>
</dbReference>
<proteinExistence type="inferred from homology"/>
<evidence type="ECO:0000259" key="2">
    <source>
        <dbReference type="SMART" id="SM00914"/>
    </source>
</evidence>
<dbReference type="HAMAP" id="MF_00760">
    <property type="entry name" value="UPF0302"/>
    <property type="match status" value="1"/>
</dbReference>
<dbReference type="OrthoDB" id="2155814at2"/>
<comment type="similarity">
    <text evidence="1">Belongs to the UPF0302 family.</text>
</comment>
<reference evidence="4 6" key="2">
    <citation type="submission" date="2016-10" db="EMBL/GenBank/DDBJ databases">
        <authorList>
            <person name="Varghese N."/>
            <person name="Submissions S."/>
        </authorList>
    </citation>
    <scope>NUCLEOTIDE SEQUENCE [LARGE SCALE GENOMIC DNA]</scope>
    <source>
        <strain evidence="4 6">DSM 21619</strain>
    </source>
</reference>
<dbReference type="AlphaFoldDB" id="A0A075LJW0"/>
<dbReference type="InterPro" id="IPR011188">
    <property type="entry name" value="UPF0302"/>
</dbReference>
<accession>A0AAX2EBM2</accession>